<feature type="coiled-coil region" evidence="1">
    <location>
        <begin position="737"/>
        <end position="764"/>
    </location>
</feature>
<sequence>MNGGPRLDFERPRIHDGRRSPSPGPSRGRNGYDSYVPTRGGAAHRGGYMNSYRPGANSWRPDPDRSYRPRSPSPDHYEPRYSDAWPGHSQQWPERRGSPSPATFERGRRDILAQPMFEPSDAWKQTHVPGEERDASPERFRDHRPVPHQRPPLRDEFNSYRPSGDSYRPGPPRAEYRYARQPDSYRPQYDDSDSWTPSYSGDTHPVGHYRRDARSPYSPPRGRILSREFPDSRYPSDERSLSRSSRSTRLSSPAGSLREALHREALAEVRSGANWTASREDADYRTPVSDRRFVPRKRPRTRSSSRSSRASRHYRLAPTPQSPVLRAEQPVHSPRAFIPRDATVAGRMDEPKPGLRIRTDDLQHPSNDHPSPSSTYKSDTVASKFLRQDGPPIGHPSLPRRPDSPLVGKRQFTEGPPARVGLQPNRRKKKRRTGRKSGNVPFTPGALSQEEISLSADASTAPHSAVDATAPEHPSPATVPQQTPPVPAPRSLSPVALSKDLSPVTVSEAILPPAVIKELSPTIPRVEPSTTYRQSPPEHMSDLSIKHLPVTDVRVDLPITDMPAVSSTIEPPTSPAVDKPSVTLQLPRPSSPISSTERSPSLKTPVPLGTPPKIDVAQSHTAEQDEIMPERQSEPASQKTIQEILPSEQERSETFPLRPKEAQSLQEALQLVVSARQKYDIQPREARVHPVLMANRTLSIPVHYADSSPEELVQEVMTGDRSAARLDIFGKVRPLLAKQVATRHEILEEKTQRLRKQYLELHEAWQEHCNRLDTLSQVPAAEEVVTVSGRTTRRSAAVLGDAVRSDLEMEQIIASLGNEDLVDPAHLSLRNVAKIPDMISVTHGEVDYVYDDTNNIVDDPASFYEPCHRMGSWTEDEQVIFLEKFAAHPKQFGVIAQSLPHKTTSQCVQFYYLHKKNIIDFRRLVARYGPRKRGGRKTDKKKGNALLMDILKHDAEVLKGAKGSRSRKRAPAGNLEPRRPRRSTAQAAQVEQTPTTTPTPEPDAERRPKRRKVATSSRAAAAAAEAEDADPDATDVEPRPLRRGKRNRKTRGVAIASATPPDLEPATPSETRFVDQNEGSSRRKSTPAAVHWSQEDKALFLRLLGRHGDDFKRIAASMPNKTTIQVSAFYKANLVDLDLEAVVAHAPKRSPTPGTPRDLRVSQLPGTGIMSPSTSAVVLANTSECAPYSPFPFEPRSASDTAEKTAQSRIRASGSGVPKSPRHTADSLGTLNGLPARTAEKLDSAATEAGGRSYTQILPRPQDPASDTRTVGSSQTQPFPSMHPARHSPFPQHPYGSIPHHAHSPPNTMMAPPNSSIASFSLAHPPLRSFTLSPATSAYPAPPGIPMPGLRTTEDLVAYIEHHRAAGVGGSASPLDAQRQVL</sequence>
<evidence type="ECO:0000256" key="1">
    <source>
        <dbReference type="SAM" id="Coils"/>
    </source>
</evidence>
<feature type="compositionally biased region" description="Basic and acidic residues" evidence="2">
    <location>
        <begin position="7"/>
        <end position="19"/>
    </location>
</feature>
<feature type="compositionally biased region" description="Basic and acidic residues" evidence="2">
    <location>
        <begin position="347"/>
        <end position="367"/>
    </location>
</feature>
<feature type="compositionally biased region" description="Basic and acidic residues" evidence="2">
    <location>
        <begin position="225"/>
        <end position="241"/>
    </location>
</feature>
<dbReference type="Proteomes" id="UP000298327">
    <property type="component" value="Unassembled WGS sequence"/>
</dbReference>
<dbReference type="Gene3D" id="1.10.10.60">
    <property type="entry name" value="Homeodomain-like"/>
    <property type="match status" value="1"/>
</dbReference>
<dbReference type="Pfam" id="PF00249">
    <property type="entry name" value="Myb_DNA-binding"/>
    <property type="match status" value="2"/>
</dbReference>
<feature type="compositionally biased region" description="Basic and acidic residues" evidence="2">
    <location>
        <begin position="129"/>
        <end position="145"/>
    </location>
</feature>
<dbReference type="PROSITE" id="PS51293">
    <property type="entry name" value="SANT"/>
    <property type="match status" value="1"/>
</dbReference>
<dbReference type="InterPro" id="IPR051571">
    <property type="entry name" value="N-CoR_corepressor"/>
</dbReference>
<protein>
    <recommendedName>
        <fullName evidence="3">SANT domain-containing protein</fullName>
    </recommendedName>
</protein>
<name>A0A4Y9Z8S8_9AGAM</name>
<evidence type="ECO:0000313" key="5">
    <source>
        <dbReference type="Proteomes" id="UP000298327"/>
    </source>
</evidence>
<dbReference type="PANTHER" id="PTHR13992">
    <property type="entry name" value="NUCLEAR RECEPTOR CO-REPRESSOR RELATED NCOR"/>
    <property type="match status" value="1"/>
</dbReference>
<feature type="region of interest" description="Disordered" evidence="2">
    <location>
        <begin position="619"/>
        <end position="638"/>
    </location>
</feature>
<feature type="compositionally biased region" description="Acidic residues" evidence="2">
    <location>
        <begin position="1025"/>
        <end position="1035"/>
    </location>
</feature>
<feature type="compositionally biased region" description="Low complexity" evidence="2">
    <location>
        <begin position="1014"/>
        <end position="1024"/>
    </location>
</feature>
<dbReference type="InterPro" id="IPR017884">
    <property type="entry name" value="SANT_dom"/>
</dbReference>
<dbReference type="SUPFAM" id="SSF46689">
    <property type="entry name" value="Homeodomain-like"/>
    <property type="match status" value="2"/>
</dbReference>
<feature type="region of interest" description="Disordered" evidence="2">
    <location>
        <begin position="564"/>
        <end position="614"/>
    </location>
</feature>
<feature type="compositionally biased region" description="Low complexity" evidence="2">
    <location>
        <begin position="242"/>
        <end position="252"/>
    </location>
</feature>
<dbReference type="EMBL" id="SEOQ01000115">
    <property type="protein sequence ID" value="TFY70211.1"/>
    <property type="molecule type" value="Genomic_DNA"/>
</dbReference>
<proteinExistence type="predicted"/>
<accession>A0A4Y9Z8S8</accession>
<reference evidence="4 5" key="1">
    <citation type="submission" date="2019-02" db="EMBL/GenBank/DDBJ databases">
        <title>Genome sequencing of the rare red list fungi Dentipellis fragilis.</title>
        <authorList>
            <person name="Buettner E."/>
            <person name="Kellner H."/>
        </authorList>
    </citation>
    <scope>NUCLEOTIDE SEQUENCE [LARGE SCALE GENOMIC DNA]</scope>
    <source>
        <strain evidence="4 5">DSM 105465</strain>
    </source>
</reference>
<dbReference type="GO" id="GO:0006357">
    <property type="term" value="P:regulation of transcription by RNA polymerase II"/>
    <property type="evidence" value="ECO:0007669"/>
    <property type="project" value="TreeGrafter"/>
</dbReference>
<feature type="compositionally biased region" description="Low complexity" evidence="2">
    <location>
        <begin position="984"/>
        <end position="998"/>
    </location>
</feature>
<feature type="region of interest" description="Disordered" evidence="2">
    <location>
        <begin position="1"/>
        <end position="494"/>
    </location>
</feature>
<dbReference type="SMART" id="SM00717">
    <property type="entry name" value="SANT"/>
    <property type="match status" value="2"/>
</dbReference>
<dbReference type="GO" id="GO:0034967">
    <property type="term" value="C:Set3 complex"/>
    <property type="evidence" value="ECO:0007669"/>
    <property type="project" value="TreeGrafter"/>
</dbReference>
<dbReference type="Gene3D" id="1.20.58.1880">
    <property type="match status" value="1"/>
</dbReference>
<feature type="compositionally biased region" description="Polar residues" evidence="2">
    <location>
        <begin position="368"/>
        <end position="381"/>
    </location>
</feature>
<feature type="compositionally biased region" description="Polar residues" evidence="2">
    <location>
        <begin position="1265"/>
        <end position="1279"/>
    </location>
</feature>
<dbReference type="OrthoDB" id="10258692at2759"/>
<feature type="compositionally biased region" description="Basic residues" evidence="2">
    <location>
        <begin position="1041"/>
        <end position="1051"/>
    </location>
</feature>
<dbReference type="CDD" id="cd00167">
    <property type="entry name" value="SANT"/>
    <property type="match status" value="1"/>
</dbReference>
<organism evidence="4 5">
    <name type="scientific">Dentipellis fragilis</name>
    <dbReference type="NCBI Taxonomy" id="205917"/>
    <lineage>
        <taxon>Eukaryota</taxon>
        <taxon>Fungi</taxon>
        <taxon>Dikarya</taxon>
        <taxon>Basidiomycota</taxon>
        <taxon>Agaricomycotina</taxon>
        <taxon>Agaricomycetes</taxon>
        <taxon>Russulales</taxon>
        <taxon>Hericiaceae</taxon>
        <taxon>Dentipellis</taxon>
    </lineage>
</organism>
<evidence type="ECO:0000259" key="3">
    <source>
        <dbReference type="PROSITE" id="PS51293"/>
    </source>
</evidence>
<feature type="compositionally biased region" description="Basic residues" evidence="2">
    <location>
        <begin position="294"/>
        <end position="315"/>
    </location>
</feature>
<keyword evidence="1" id="KW-0175">Coiled coil</keyword>
<dbReference type="STRING" id="205917.A0A4Y9Z8S8"/>
<dbReference type="PANTHER" id="PTHR13992:SF39">
    <property type="entry name" value="SMRTER, ISOFORM G"/>
    <property type="match status" value="1"/>
</dbReference>
<evidence type="ECO:0000313" key="4">
    <source>
        <dbReference type="EMBL" id="TFY70211.1"/>
    </source>
</evidence>
<feature type="compositionally biased region" description="Polar residues" evidence="2">
    <location>
        <begin position="450"/>
        <end position="462"/>
    </location>
</feature>
<feature type="region of interest" description="Disordered" evidence="2">
    <location>
        <begin position="958"/>
        <end position="1090"/>
    </location>
</feature>
<feature type="region of interest" description="Disordered" evidence="2">
    <location>
        <begin position="1191"/>
        <end position="1311"/>
    </location>
</feature>
<feature type="compositionally biased region" description="Polar residues" evidence="2">
    <location>
        <begin position="1198"/>
        <end position="1210"/>
    </location>
</feature>
<comment type="caution">
    <text evidence="4">The sequence shown here is derived from an EMBL/GenBank/DDBJ whole genome shotgun (WGS) entry which is preliminary data.</text>
</comment>
<feature type="compositionally biased region" description="Basic residues" evidence="2">
    <location>
        <begin position="425"/>
        <end position="435"/>
    </location>
</feature>
<feature type="compositionally biased region" description="Basic and acidic residues" evidence="2">
    <location>
        <begin position="61"/>
        <end position="81"/>
    </location>
</feature>
<feature type="compositionally biased region" description="Low complexity" evidence="2">
    <location>
        <begin position="587"/>
        <end position="601"/>
    </location>
</feature>
<keyword evidence="5" id="KW-1185">Reference proteome</keyword>
<gene>
    <name evidence="4" type="ORF">EVG20_g2797</name>
</gene>
<feature type="domain" description="SANT" evidence="3">
    <location>
        <begin position="868"/>
        <end position="919"/>
    </location>
</feature>
<evidence type="ECO:0000256" key="2">
    <source>
        <dbReference type="SAM" id="MobiDB-lite"/>
    </source>
</evidence>
<dbReference type="InterPro" id="IPR009057">
    <property type="entry name" value="Homeodomain-like_sf"/>
</dbReference>
<feature type="compositionally biased region" description="Basic and acidic residues" evidence="2">
    <location>
        <begin position="278"/>
        <end position="293"/>
    </location>
</feature>
<dbReference type="InterPro" id="IPR001005">
    <property type="entry name" value="SANT/Myb"/>
</dbReference>